<dbReference type="InterPro" id="IPR011989">
    <property type="entry name" value="ARM-like"/>
</dbReference>
<protein>
    <recommendedName>
        <fullName evidence="3">HEAT repeat domain-containing protein</fullName>
    </recommendedName>
</protein>
<dbReference type="Gene3D" id="1.25.10.10">
    <property type="entry name" value="Leucine-rich Repeat Variant"/>
    <property type="match status" value="1"/>
</dbReference>
<organism evidence="1 2">
    <name type="scientific">Candidatus [Bacteroides] periocalifornicus</name>
    <dbReference type="NCBI Taxonomy" id="1702214"/>
    <lineage>
        <taxon>Bacteria</taxon>
        <taxon>Pseudomonadati</taxon>
        <taxon>Bacteroidota</taxon>
    </lineage>
</organism>
<dbReference type="PATRIC" id="fig|1702214.3.peg.1452"/>
<dbReference type="AlphaFoldDB" id="A0A0Q4B5Y0"/>
<sequence>MNAKRTQSNTDLLEALRSPNTTTRRAAMAEIRSLEDDSLVPLLVALLADPAAPEGAAEAAYALLCDARYSSLVEELGQALAGTHSPATHARLLSITWQNRLNFAPLLPRLIAALSGDDLQVAIEAATGIEMALEVATIDELKAASALLKDALPKVKHREIITLVKEAQLATANMMMQRMEELKGER</sequence>
<evidence type="ECO:0000313" key="1">
    <source>
        <dbReference type="EMBL" id="KQM08317.1"/>
    </source>
</evidence>
<gene>
    <name evidence="1" type="ORF">AL399_07945</name>
</gene>
<dbReference type="SUPFAM" id="SSF48371">
    <property type="entry name" value="ARM repeat"/>
    <property type="match status" value="1"/>
</dbReference>
<dbReference type="Proteomes" id="UP000054172">
    <property type="component" value="Unassembled WGS sequence"/>
</dbReference>
<evidence type="ECO:0000313" key="2">
    <source>
        <dbReference type="Proteomes" id="UP000054172"/>
    </source>
</evidence>
<comment type="caution">
    <text evidence="1">The sequence shown here is derived from an EMBL/GenBank/DDBJ whole genome shotgun (WGS) entry which is preliminary data.</text>
</comment>
<reference evidence="1" key="1">
    <citation type="submission" date="2015-08" db="EMBL/GenBank/DDBJ databases">
        <title>Candidatus Bacteriodes Periocalifornicus.</title>
        <authorList>
            <person name="McLean J.S."/>
            <person name="Kelley S."/>
        </authorList>
    </citation>
    <scope>NUCLEOTIDE SEQUENCE [LARGE SCALE GENOMIC DNA]</scope>
    <source>
        <strain evidence="1">12B</strain>
    </source>
</reference>
<evidence type="ECO:0008006" key="3">
    <source>
        <dbReference type="Google" id="ProtNLM"/>
    </source>
</evidence>
<dbReference type="STRING" id="1702214.AL399_07945"/>
<dbReference type="EMBL" id="LIIK01000045">
    <property type="protein sequence ID" value="KQM08317.1"/>
    <property type="molecule type" value="Genomic_DNA"/>
</dbReference>
<name>A0A0Q4B5Y0_9BACT</name>
<keyword evidence="2" id="KW-1185">Reference proteome</keyword>
<dbReference type="InterPro" id="IPR016024">
    <property type="entry name" value="ARM-type_fold"/>
</dbReference>
<proteinExistence type="predicted"/>
<accession>A0A0Q4B5Y0</accession>